<dbReference type="WBParaSite" id="ACAC_0000001501-mRNA-1">
    <property type="protein sequence ID" value="ACAC_0000001501-mRNA-1"/>
    <property type="gene ID" value="ACAC_0000001501"/>
</dbReference>
<protein>
    <submittedName>
        <fullName evidence="3">Uncharacterized protein</fullName>
    </submittedName>
</protein>
<evidence type="ECO:0000313" key="2">
    <source>
        <dbReference type="Proteomes" id="UP000035642"/>
    </source>
</evidence>
<name>A0A0K0CSP9_ANGCA</name>
<accession>A0A0K0CSP9</accession>
<keyword evidence="2" id="KW-1185">Reference proteome</keyword>
<organism evidence="2 3">
    <name type="scientific">Angiostrongylus cantonensis</name>
    <name type="common">Rat lungworm</name>
    <dbReference type="NCBI Taxonomy" id="6313"/>
    <lineage>
        <taxon>Eukaryota</taxon>
        <taxon>Metazoa</taxon>
        <taxon>Ecdysozoa</taxon>
        <taxon>Nematoda</taxon>
        <taxon>Chromadorea</taxon>
        <taxon>Rhabditida</taxon>
        <taxon>Rhabditina</taxon>
        <taxon>Rhabditomorpha</taxon>
        <taxon>Strongyloidea</taxon>
        <taxon>Metastrongylidae</taxon>
        <taxon>Angiostrongylus</taxon>
    </lineage>
</organism>
<dbReference type="Proteomes" id="UP000035642">
    <property type="component" value="Unassembled WGS sequence"/>
</dbReference>
<sequence>MPRLPHRKSQLEDSIKHNDAECRGSRTESRNWGTVLSTVVPNAAATAPKVAIVKHSGAECRGYRTESRNWRTVLSTVVPNAAAPAPKIAIVKHIDAEWCIIHERNGGMPCNHDLSIAIF</sequence>
<proteinExistence type="predicted"/>
<feature type="region of interest" description="Disordered" evidence="1">
    <location>
        <begin position="1"/>
        <end position="27"/>
    </location>
</feature>
<dbReference type="AlphaFoldDB" id="A0A0K0CSP9"/>
<evidence type="ECO:0000313" key="3">
    <source>
        <dbReference type="WBParaSite" id="ACAC_0000001501-mRNA-1"/>
    </source>
</evidence>
<feature type="compositionally biased region" description="Basic and acidic residues" evidence="1">
    <location>
        <begin position="9"/>
        <end position="27"/>
    </location>
</feature>
<evidence type="ECO:0000256" key="1">
    <source>
        <dbReference type="SAM" id="MobiDB-lite"/>
    </source>
</evidence>
<reference evidence="2" key="1">
    <citation type="submission" date="2012-09" db="EMBL/GenBank/DDBJ databases">
        <authorList>
            <person name="Martin A.A."/>
        </authorList>
    </citation>
    <scope>NUCLEOTIDE SEQUENCE</scope>
</reference>
<reference evidence="3" key="2">
    <citation type="submission" date="2017-02" db="UniProtKB">
        <authorList>
            <consortium name="WormBaseParasite"/>
        </authorList>
    </citation>
    <scope>IDENTIFICATION</scope>
</reference>